<feature type="chain" id="PRO_5012192211" description="Cellulase" evidence="13">
    <location>
        <begin position="21"/>
        <end position="363"/>
    </location>
</feature>
<reference evidence="15 16" key="2">
    <citation type="submission" date="2016-08" db="EMBL/GenBank/DDBJ databases">
        <title>Pervasive Adenine N6-methylation of Active Genes in Fungi.</title>
        <authorList>
            <consortium name="DOE Joint Genome Institute"/>
            <person name="Mondo S.J."/>
            <person name="Dannebaum R.O."/>
            <person name="Kuo R.C."/>
            <person name="Labutti K."/>
            <person name="Haridas S."/>
            <person name="Kuo A."/>
            <person name="Salamov A."/>
            <person name="Ahrendt S.R."/>
            <person name="Lipzen A."/>
            <person name="Sullivan W."/>
            <person name="Andreopoulos W.B."/>
            <person name="Clum A."/>
            <person name="Lindquist E."/>
            <person name="Daum C."/>
            <person name="Ramamoorthy G.K."/>
            <person name="Gryganskyi A."/>
            <person name="Culley D."/>
            <person name="Magnuson J.K."/>
            <person name="James T.Y."/>
            <person name="O'Malley M.A."/>
            <person name="Stajich J.E."/>
            <person name="Spatafora J.W."/>
            <person name="Visel A."/>
            <person name="Grigoriev I.V."/>
        </authorList>
    </citation>
    <scope>NUCLEOTIDE SEQUENCE [LARGE SCALE GENOMIC DNA]</scope>
    <source>
        <strain evidence="15 16">S4</strain>
    </source>
</reference>
<evidence type="ECO:0000256" key="10">
    <source>
        <dbReference type="ARBA" id="ARBA00023326"/>
    </source>
</evidence>
<feature type="domain" description="CBM10" evidence="14">
    <location>
        <begin position="66"/>
        <end position="103"/>
    </location>
</feature>
<dbReference type="PROSITE" id="PS51763">
    <property type="entry name" value="CBM10"/>
    <property type="match status" value="2"/>
</dbReference>
<evidence type="ECO:0000259" key="14">
    <source>
        <dbReference type="PROSITE" id="PS51763"/>
    </source>
</evidence>
<feature type="signal peptide" evidence="13">
    <location>
        <begin position="1"/>
        <end position="20"/>
    </location>
</feature>
<sequence>MKLSITSCIALAAAVAKVSADCFSTRLGYPCCSPNNTNVVYADNDGDWGIENGNWCGMSSGGGKCELISGGASYPCCENTCAVQYTDADGQWGIENGEWCSISKSEKCRNQPQPVTRTTTTTSEAPKPTSNPYGVPENPPAVQGGKTGKTTRYWDCCLASCSWSENVGASHPVNACKKDGTTLITDISNLWRIKSGCQGGEAYMCNAQQPWIINDKVSYGFVAAGFDSGNQKQWCCSCQKLQFTSGPVAGKQMIVQVTNTGTDLSENHFDIQMPGGGVGIFNGCSSQWNAGSDGWGQRFGGISSVSECSQLPAELRDGCKWRFDWFKNADNPAVVFERVQCPKELTDITGCIPPDDAQQKKPW</sequence>
<dbReference type="Pfam" id="PF02013">
    <property type="entry name" value="CBM_10"/>
    <property type="match status" value="2"/>
</dbReference>
<dbReference type="Proteomes" id="UP000193944">
    <property type="component" value="Unassembled WGS sequence"/>
</dbReference>
<dbReference type="PANTHER" id="PTHR39730:SF1">
    <property type="entry name" value="ENDOGLUCANASE 1"/>
    <property type="match status" value="1"/>
</dbReference>
<dbReference type="Pfam" id="PF02015">
    <property type="entry name" value="Glyco_hydro_45"/>
    <property type="match status" value="1"/>
</dbReference>
<reference evidence="15 16" key="1">
    <citation type="submission" date="2016-08" db="EMBL/GenBank/DDBJ databases">
        <title>A Parts List for Fungal Cellulosomes Revealed by Comparative Genomics.</title>
        <authorList>
            <consortium name="DOE Joint Genome Institute"/>
            <person name="Haitjema C.H."/>
            <person name="Gilmore S.P."/>
            <person name="Henske J.K."/>
            <person name="Solomon K.V."/>
            <person name="De Groot R."/>
            <person name="Kuo A."/>
            <person name="Mondo S.J."/>
            <person name="Salamov A.A."/>
            <person name="Labutti K."/>
            <person name="Zhao Z."/>
            <person name="Chiniquy J."/>
            <person name="Barry K."/>
            <person name="Brewer H.M."/>
            <person name="Purvine S.O."/>
            <person name="Wright A.T."/>
            <person name="Boxma B."/>
            <person name="Van Alen T."/>
            <person name="Hackstein J.H."/>
            <person name="Baker S.E."/>
            <person name="Grigoriev I.V."/>
            <person name="O'Malley M.A."/>
        </authorList>
    </citation>
    <scope>NUCLEOTIDE SEQUENCE [LARGE SCALE GENOMIC DNA]</scope>
    <source>
        <strain evidence="15 16">S4</strain>
    </source>
</reference>
<evidence type="ECO:0000256" key="4">
    <source>
        <dbReference type="ARBA" id="ARBA00022729"/>
    </source>
</evidence>
<evidence type="ECO:0000313" key="16">
    <source>
        <dbReference type="Proteomes" id="UP000193944"/>
    </source>
</evidence>
<keyword evidence="5" id="KW-0677">Repeat</keyword>
<evidence type="ECO:0000256" key="11">
    <source>
        <dbReference type="PROSITE-ProRule" id="PRU10069"/>
    </source>
</evidence>
<dbReference type="Gene3D" id="2.40.40.10">
    <property type="entry name" value="RlpA-like domain"/>
    <property type="match status" value="1"/>
</dbReference>
<dbReference type="AlphaFoldDB" id="A0A1Y1X4A0"/>
<evidence type="ECO:0000256" key="3">
    <source>
        <dbReference type="ARBA" id="ARBA00012601"/>
    </source>
</evidence>
<dbReference type="GO" id="GO:0030245">
    <property type="term" value="P:cellulose catabolic process"/>
    <property type="evidence" value="ECO:0007669"/>
    <property type="project" value="UniProtKB-KW"/>
</dbReference>
<dbReference type="Gene3D" id="3.90.1220.10">
    <property type="entry name" value="Cellulose docking domain, dockering"/>
    <property type="match status" value="2"/>
</dbReference>
<keyword evidence="7" id="KW-0136">Cellulose degradation</keyword>
<evidence type="ECO:0000256" key="2">
    <source>
        <dbReference type="ARBA" id="ARBA00007793"/>
    </source>
</evidence>
<gene>
    <name evidence="15" type="ORF">BCR32DRAFT_233278</name>
</gene>
<keyword evidence="6" id="KW-0378">Hydrolase</keyword>
<dbReference type="PROSITE" id="PS01140">
    <property type="entry name" value="GLYCOSYL_HYDROL_F45"/>
    <property type="match status" value="1"/>
</dbReference>
<evidence type="ECO:0000256" key="9">
    <source>
        <dbReference type="ARBA" id="ARBA00023295"/>
    </source>
</evidence>
<dbReference type="InterPro" id="IPR002883">
    <property type="entry name" value="CBM10/Dockerin_dom"/>
</dbReference>
<keyword evidence="8" id="KW-0119">Carbohydrate metabolism</keyword>
<evidence type="ECO:0000256" key="5">
    <source>
        <dbReference type="ARBA" id="ARBA00022737"/>
    </source>
</evidence>
<evidence type="ECO:0000313" key="15">
    <source>
        <dbReference type="EMBL" id="ORX80640.1"/>
    </source>
</evidence>
<keyword evidence="16" id="KW-1185">Reference proteome</keyword>
<comment type="catalytic activity">
    <reaction evidence="1 11">
        <text>Endohydrolysis of (1-&gt;4)-beta-D-glucosidic linkages in cellulose, lichenin and cereal beta-D-glucans.</text>
        <dbReference type="EC" id="3.2.1.4"/>
    </reaction>
</comment>
<proteinExistence type="inferred from homology"/>
<protein>
    <recommendedName>
        <fullName evidence="3 11">Cellulase</fullName>
        <ecNumber evidence="3 11">3.2.1.4</ecNumber>
    </recommendedName>
</protein>
<evidence type="ECO:0000256" key="8">
    <source>
        <dbReference type="ARBA" id="ARBA00023277"/>
    </source>
</evidence>
<dbReference type="OrthoDB" id="2104063at2759"/>
<evidence type="ECO:0000256" key="6">
    <source>
        <dbReference type="ARBA" id="ARBA00022801"/>
    </source>
</evidence>
<dbReference type="InterPro" id="IPR000334">
    <property type="entry name" value="Glyco_hydro_45"/>
</dbReference>
<dbReference type="SUPFAM" id="SSF64571">
    <property type="entry name" value="Cellulose docking domain, dockering"/>
    <property type="match status" value="2"/>
</dbReference>
<dbReference type="InterPro" id="IPR009034">
    <property type="entry name" value="Dockerin_dom_fun_sf"/>
</dbReference>
<evidence type="ECO:0000256" key="1">
    <source>
        <dbReference type="ARBA" id="ARBA00000966"/>
    </source>
</evidence>
<dbReference type="SUPFAM" id="SSF50685">
    <property type="entry name" value="Barwin-like endoglucanases"/>
    <property type="match status" value="1"/>
</dbReference>
<feature type="domain" description="CBM10" evidence="14">
    <location>
        <begin position="21"/>
        <end position="59"/>
    </location>
</feature>
<dbReference type="EC" id="3.2.1.4" evidence="3 11"/>
<comment type="caution">
    <text evidence="15">The sequence shown here is derived from an EMBL/GenBank/DDBJ whole genome shotgun (WGS) entry which is preliminary data.</text>
</comment>
<feature type="active site" description="Nucleophile" evidence="11">
    <location>
        <position position="155"/>
    </location>
</feature>
<keyword evidence="4 13" id="KW-0732">Signal</keyword>
<evidence type="ECO:0000256" key="12">
    <source>
        <dbReference type="SAM" id="MobiDB-lite"/>
    </source>
</evidence>
<evidence type="ECO:0000256" key="7">
    <source>
        <dbReference type="ARBA" id="ARBA00023001"/>
    </source>
</evidence>
<dbReference type="InterPro" id="IPR052288">
    <property type="entry name" value="GH45_Enzymes"/>
</dbReference>
<evidence type="ECO:0000256" key="13">
    <source>
        <dbReference type="SAM" id="SignalP"/>
    </source>
</evidence>
<comment type="similarity">
    <text evidence="2">Belongs to the glycosyl hydrolase 45 (cellulase K) family.</text>
</comment>
<dbReference type="GO" id="GO:0008810">
    <property type="term" value="F:cellulase activity"/>
    <property type="evidence" value="ECO:0007669"/>
    <property type="project" value="UniProtKB-EC"/>
</dbReference>
<dbReference type="STRING" id="1754192.A0A1Y1X4A0"/>
<organism evidence="15 16">
    <name type="scientific">Anaeromyces robustus</name>
    <dbReference type="NCBI Taxonomy" id="1754192"/>
    <lineage>
        <taxon>Eukaryota</taxon>
        <taxon>Fungi</taxon>
        <taxon>Fungi incertae sedis</taxon>
        <taxon>Chytridiomycota</taxon>
        <taxon>Chytridiomycota incertae sedis</taxon>
        <taxon>Neocallimastigomycetes</taxon>
        <taxon>Neocallimastigales</taxon>
        <taxon>Neocallimastigaceae</taxon>
        <taxon>Anaeromyces</taxon>
    </lineage>
</organism>
<name>A0A1Y1X4A0_9FUNG</name>
<keyword evidence="10" id="KW-0624">Polysaccharide degradation</keyword>
<dbReference type="InterPro" id="IPR036908">
    <property type="entry name" value="RlpA-like_sf"/>
</dbReference>
<accession>A0A1Y1X4A0</accession>
<keyword evidence="9" id="KW-0326">Glycosidase</keyword>
<feature type="region of interest" description="Disordered" evidence="12">
    <location>
        <begin position="110"/>
        <end position="146"/>
    </location>
</feature>
<dbReference type="PANTHER" id="PTHR39730">
    <property type="entry name" value="ENDOGLUCANASE 1"/>
    <property type="match status" value="1"/>
</dbReference>
<dbReference type="EMBL" id="MCFG01000139">
    <property type="protein sequence ID" value="ORX80640.1"/>
    <property type="molecule type" value="Genomic_DNA"/>
</dbReference>